<evidence type="ECO:0000256" key="4">
    <source>
        <dbReference type="ARBA" id="ARBA00023235"/>
    </source>
</evidence>
<feature type="chain" id="PRO_5038683886" description="peptidylprolyl isomerase" evidence="6">
    <location>
        <begin position="20"/>
        <end position="323"/>
    </location>
</feature>
<evidence type="ECO:0000256" key="2">
    <source>
        <dbReference type="ARBA" id="ARBA00013194"/>
    </source>
</evidence>
<dbReference type="AlphaFoldDB" id="A0A2U1SXI5"/>
<evidence type="ECO:0000256" key="6">
    <source>
        <dbReference type="SAM" id="SignalP"/>
    </source>
</evidence>
<dbReference type="PROSITE" id="PS51257">
    <property type="entry name" value="PROKAR_LIPOPROTEIN"/>
    <property type="match status" value="1"/>
</dbReference>
<dbReference type="Gene3D" id="3.10.50.40">
    <property type="match status" value="2"/>
</dbReference>
<dbReference type="Proteomes" id="UP000244978">
    <property type="component" value="Unassembled WGS sequence"/>
</dbReference>
<accession>A0A2U1SXI5</accession>
<dbReference type="PROSITE" id="PS50059">
    <property type="entry name" value="FKBP_PPIASE"/>
    <property type="match status" value="2"/>
</dbReference>
<comment type="catalytic activity">
    <reaction evidence="1 5">
        <text>[protein]-peptidylproline (omega=180) = [protein]-peptidylproline (omega=0)</text>
        <dbReference type="Rhea" id="RHEA:16237"/>
        <dbReference type="Rhea" id="RHEA-COMP:10747"/>
        <dbReference type="Rhea" id="RHEA-COMP:10748"/>
        <dbReference type="ChEBI" id="CHEBI:83833"/>
        <dbReference type="ChEBI" id="CHEBI:83834"/>
        <dbReference type="EC" id="5.2.1.8"/>
    </reaction>
</comment>
<name>A0A2U1SXI5_9MICO</name>
<proteinExistence type="predicted"/>
<protein>
    <recommendedName>
        <fullName evidence="2 5">peptidylprolyl isomerase</fullName>
        <ecNumber evidence="2 5">5.2.1.8</ecNumber>
    </recommendedName>
</protein>
<evidence type="ECO:0000313" key="9">
    <source>
        <dbReference type="Proteomes" id="UP000244978"/>
    </source>
</evidence>
<gene>
    <name evidence="8" type="ORF">DF220_12895</name>
</gene>
<keyword evidence="6" id="KW-0732">Signal</keyword>
<evidence type="ECO:0000256" key="3">
    <source>
        <dbReference type="ARBA" id="ARBA00023110"/>
    </source>
</evidence>
<comment type="caution">
    <text evidence="8">The sequence shown here is derived from an EMBL/GenBank/DDBJ whole genome shotgun (WGS) entry which is preliminary data.</text>
</comment>
<keyword evidence="3 5" id="KW-0697">Rotamase</keyword>
<dbReference type="InterPro" id="IPR046357">
    <property type="entry name" value="PPIase_dom_sf"/>
</dbReference>
<evidence type="ECO:0000313" key="8">
    <source>
        <dbReference type="EMBL" id="PWB96253.1"/>
    </source>
</evidence>
<feature type="domain" description="PPIase FKBP-type" evidence="7">
    <location>
        <begin position="88"/>
        <end position="180"/>
    </location>
</feature>
<evidence type="ECO:0000259" key="7">
    <source>
        <dbReference type="PROSITE" id="PS50059"/>
    </source>
</evidence>
<dbReference type="Pfam" id="PF00254">
    <property type="entry name" value="FKBP_C"/>
    <property type="match status" value="1"/>
</dbReference>
<dbReference type="RefSeq" id="WP_108998457.1">
    <property type="nucleotide sequence ID" value="NZ_QEEX01000002.1"/>
</dbReference>
<evidence type="ECO:0000256" key="1">
    <source>
        <dbReference type="ARBA" id="ARBA00000971"/>
    </source>
</evidence>
<sequence>MIQRTLHRSVAGLAVLVGAALLVSGCQSPPERAEAGSGCAPSGPASQSVSATGDLFAVPEVDFPAGLSPLTTERTILVEGSGEEIAQGDLVTLDFVAYNGRTGEQLEVTGYGADGVGRTVITLDSTNAMPGLRRALLCAPAGSRIAAVVPAADAYGSTVTPRGLDAGDPLIMVIDVVSLASDRAEGSTVEALPGFPDVTESQDGKPVIGVPLTAAPPELAVQQVIVGTGPAVRPGSDVLVKYVGVLWRTGLSFADTWINPARTPVSLETLLPGVAQAIIGQPVGSRVVVVVPPALGYGPDGDVAAGVSGSDTLVFAVDILAST</sequence>
<dbReference type="SUPFAM" id="SSF54534">
    <property type="entry name" value="FKBP-like"/>
    <property type="match status" value="2"/>
</dbReference>
<dbReference type="EMBL" id="QEEX01000002">
    <property type="protein sequence ID" value="PWB96253.1"/>
    <property type="molecule type" value="Genomic_DNA"/>
</dbReference>
<organism evidence="8 9">
    <name type="scientific">Homoserinimonas hongtaonis</name>
    <dbReference type="NCBI Taxonomy" id="2079791"/>
    <lineage>
        <taxon>Bacteria</taxon>
        <taxon>Bacillati</taxon>
        <taxon>Actinomycetota</taxon>
        <taxon>Actinomycetes</taxon>
        <taxon>Micrococcales</taxon>
        <taxon>Microbacteriaceae</taxon>
        <taxon>Homoserinimonas</taxon>
    </lineage>
</organism>
<dbReference type="InterPro" id="IPR001179">
    <property type="entry name" value="PPIase_FKBP_dom"/>
</dbReference>
<reference evidence="9" key="1">
    <citation type="submission" date="2018-04" db="EMBL/GenBank/DDBJ databases">
        <authorList>
            <person name="Liu S."/>
            <person name="Wang Z."/>
            <person name="Li J."/>
        </authorList>
    </citation>
    <scope>NUCLEOTIDE SEQUENCE [LARGE SCALE GENOMIC DNA]</scope>
    <source>
        <strain evidence="9">S1194</strain>
    </source>
</reference>
<evidence type="ECO:0000256" key="5">
    <source>
        <dbReference type="PROSITE-ProRule" id="PRU00277"/>
    </source>
</evidence>
<dbReference type="EC" id="5.2.1.8" evidence="2 5"/>
<dbReference type="GO" id="GO:0003755">
    <property type="term" value="F:peptidyl-prolyl cis-trans isomerase activity"/>
    <property type="evidence" value="ECO:0007669"/>
    <property type="project" value="UniProtKB-KW"/>
</dbReference>
<keyword evidence="4 5" id="KW-0413">Isomerase</keyword>
<feature type="signal peptide" evidence="6">
    <location>
        <begin position="1"/>
        <end position="19"/>
    </location>
</feature>
<feature type="domain" description="PPIase FKBP-type" evidence="7">
    <location>
        <begin position="235"/>
        <end position="323"/>
    </location>
</feature>
<keyword evidence="9" id="KW-1185">Reference proteome</keyword>